<reference evidence="2" key="1">
    <citation type="submission" date="2020-12" db="EMBL/GenBank/DDBJ databases">
        <title>The genome sequence of Inhella sp. 4Y17.</title>
        <authorList>
            <person name="Liu Y."/>
        </authorList>
    </citation>
    <scope>NUCLEOTIDE SEQUENCE</scope>
    <source>
        <strain evidence="2">4Y10</strain>
    </source>
</reference>
<gene>
    <name evidence="2" type="ORF">I7X43_02715</name>
</gene>
<evidence type="ECO:0000256" key="1">
    <source>
        <dbReference type="SAM" id="MobiDB-lite"/>
    </source>
</evidence>
<dbReference type="RefSeq" id="WP_198099353.1">
    <property type="nucleotide sequence ID" value="NZ_JAEDAL010000001.1"/>
</dbReference>
<evidence type="ECO:0000313" key="2">
    <source>
        <dbReference type="EMBL" id="MBH9551751.1"/>
    </source>
</evidence>
<dbReference type="AlphaFoldDB" id="A0A931NDS7"/>
<protein>
    <recommendedName>
        <fullName evidence="4">Lipoprotein</fullName>
    </recommendedName>
</protein>
<proteinExistence type="predicted"/>
<dbReference type="Proteomes" id="UP000620139">
    <property type="component" value="Unassembled WGS sequence"/>
</dbReference>
<organism evidence="2 3">
    <name type="scientific">Inhella gelatinilytica</name>
    <dbReference type="NCBI Taxonomy" id="2795030"/>
    <lineage>
        <taxon>Bacteria</taxon>
        <taxon>Pseudomonadati</taxon>
        <taxon>Pseudomonadota</taxon>
        <taxon>Betaproteobacteria</taxon>
        <taxon>Burkholderiales</taxon>
        <taxon>Sphaerotilaceae</taxon>
        <taxon>Inhella</taxon>
    </lineage>
</organism>
<evidence type="ECO:0000313" key="3">
    <source>
        <dbReference type="Proteomes" id="UP000620139"/>
    </source>
</evidence>
<name>A0A931NDS7_9BURK</name>
<sequence length="644" mass="69568">MGKRGLWGSATVLALVACGGGGSSTPPAPPPPPPPTVGSSCDGTVQARWDAEPLVVGRSTEVHLVSCGAVLDQIQWTQTAGATLDLISSRSQSLSVTPTTAGSVGLQVRFRTPDGTVRTGTTTLAIAPNDLPRGVLTRGDPSVWSGVQFSVRAWAQGYTSSELAGSTIRWSQVSGPTVDLSTGNDLVRVVLKAPEVAQDSLLVLRATIKLASGAEVSDDFRMLVQPQPNRAAAPLFDTGTPSSRVVPYLESGPHAAALSRCIYNPSLSANPNNLCALRDLPLLGQAGAVPTIEQVMQRVLVSHDWMGQVFERFLREQDPQGDVRRMLASTTAVVLGNRVRPSFYWSATGAIYIDAAYLWMTPEQRDTLSEAADPRAANGPNLQYTVPWRYVLNNDYPTPSRPISARGSRPLEEMRYDLSRLMYHELAHAGDFLPPRTHTSLDSSLLVYQAVTSQTASVKLQAQLPFFSQVMVDLGRVLFYGVTATAQQNAMTPGDVAALFAADRVTSDYSYSLAPGQTVPREDAAMLVEEALMQLRYGVLRDVAITNKFRDGMSSADLIVTWGQRGRIGEASIRPRLKLVLDDIMPWITQADIDRLATPLPMRAGQSWGANLVLSGPSMGVMSAAQRAREDELQVERLRRPALH</sequence>
<feature type="region of interest" description="Disordered" evidence="1">
    <location>
        <begin position="20"/>
        <end position="41"/>
    </location>
</feature>
<feature type="compositionally biased region" description="Pro residues" evidence="1">
    <location>
        <begin position="26"/>
        <end position="36"/>
    </location>
</feature>
<evidence type="ECO:0008006" key="4">
    <source>
        <dbReference type="Google" id="ProtNLM"/>
    </source>
</evidence>
<accession>A0A931NDS7</accession>
<comment type="caution">
    <text evidence="2">The sequence shown here is derived from an EMBL/GenBank/DDBJ whole genome shotgun (WGS) entry which is preliminary data.</text>
</comment>
<dbReference type="PROSITE" id="PS51257">
    <property type="entry name" value="PROKAR_LIPOPROTEIN"/>
    <property type="match status" value="1"/>
</dbReference>
<keyword evidence="3" id="KW-1185">Reference proteome</keyword>
<dbReference type="EMBL" id="JAEDAL010000001">
    <property type="protein sequence ID" value="MBH9551751.1"/>
    <property type="molecule type" value="Genomic_DNA"/>
</dbReference>